<keyword evidence="3" id="KW-1185">Reference proteome</keyword>
<feature type="signal peptide" evidence="1">
    <location>
        <begin position="1"/>
        <end position="20"/>
    </location>
</feature>
<keyword evidence="1" id="KW-0732">Signal</keyword>
<accession>A0A3S5B9X9</accession>
<name>A0A3S5B9X9_9PLAT</name>
<organism evidence="2 3">
    <name type="scientific">Protopolystoma xenopodis</name>
    <dbReference type="NCBI Taxonomy" id="117903"/>
    <lineage>
        <taxon>Eukaryota</taxon>
        <taxon>Metazoa</taxon>
        <taxon>Spiralia</taxon>
        <taxon>Lophotrochozoa</taxon>
        <taxon>Platyhelminthes</taxon>
        <taxon>Monogenea</taxon>
        <taxon>Polyopisthocotylea</taxon>
        <taxon>Polystomatidea</taxon>
        <taxon>Polystomatidae</taxon>
        <taxon>Protopolystoma</taxon>
    </lineage>
</organism>
<evidence type="ECO:0000313" key="3">
    <source>
        <dbReference type="Proteomes" id="UP000784294"/>
    </source>
</evidence>
<gene>
    <name evidence="2" type="ORF">PXEA_LOCUS34084</name>
</gene>
<evidence type="ECO:0000256" key="1">
    <source>
        <dbReference type="SAM" id="SignalP"/>
    </source>
</evidence>
<dbReference type="AlphaFoldDB" id="A0A3S5B9X9"/>
<feature type="chain" id="PRO_5018765426" evidence="1">
    <location>
        <begin position="21"/>
        <end position="381"/>
    </location>
</feature>
<evidence type="ECO:0000313" key="2">
    <source>
        <dbReference type="EMBL" id="VEL40644.1"/>
    </source>
</evidence>
<sequence>MTVILTLLPVATFFSPRVLPASLLAPLSLRSTLFGVPFNPRFFSPLHASNAGSRGRGRGPGSASLSAHRPTLVSRHKPVLEIRLGVVGRPFHPFFYPLLKHTHTHTFTLTHNMVTFICYYGLDGVLFCCAWLYDLMRASFRSSIGDIDTSVNVYLLGLSNFQPSPINQPPMPRMDSIFNCIKWSHMLPTPRAHPRPILPTLVAPTRAVTLYPTDMEAHACTFVHTNFGQSCQLARVVGFPLFRLNFRQYLPLPESRSPAPRHWPCQFHSPICSSRWPLCLLVFSLLCLHVESTVASGVGLSVCSFVRLTSRLCIHASGCVYTDSPASFVRRSVCAGADRPSPLHGCLGVAELLNHQNVPIADALVTLASYPFERSRLPEAR</sequence>
<comment type="caution">
    <text evidence="2">The sequence shown here is derived from an EMBL/GenBank/DDBJ whole genome shotgun (WGS) entry which is preliminary data.</text>
</comment>
<dbReference type="Proteomes" id="UP000784294">
    <property type="component" value="Unassembled WGS sequence"/>
</dbReference>
<reference evidence="2" key="1">
    <citation type="submission" date="2018-11" db="EMBL/GenBank/DDBJ databases">
        <authorList>
            <consortium name="Pathogen Informatics"/>
        </authorList>
    </citation>
    <scope>NUCLEOTIDE SEQUENCE</scope>
</reference>
<proteinExistence type="predicted"/>
<protein>
    <submittedName>
        <fullName evidence="2">Uncharacterized protein</fullName>
    </submittedName>
</protein>
<dbReference type="EMBL" id="CAAALY010265799">
    <property type="protein sequence ID" value="VEL40644.1"/>
    <property type="molecule type" value="Genomic_DNA"/>
</dbReference>